<dbReference type="RefSeq" id="WP_172990092.1">
    <property type="nucleotide sequence ID" value="NZ_CP054038.1"/>
</dbReference>
<evidence type="ECO:0000313" key="4">
    <source>
        <dbReference type="Proteomes" id="UP000502498"/>
    </source>
</evidence>
<dbReference type="EMBL" id="CP054038">
    <property type="protein sequence ID" value="QKJ19655.1"/>
    <property type="molecule type" value="Genomic_DNA"/>
</dbReference>
<feature type="compositionally biased region" description="Low complexity" evidence="1">
    <location>
        <begin position="23"/>
        <end position="46"/>
    </location>
</feature>
<evidence type="ECO:0000313" key="3">
    <source>
        <dbReference type="EMBL" id="QKJ19655.1"/>
    </source>
</evidence>
<gene>
    <name evidence="3" type="ORF">HQM25_09945</name>
</gene>
<feature type="transmembrane region" description="Helical" evidence="2">
    <location>
        <begin position="211"/>
        <end position="234"/>
    </location>
</feature>
<feature type="region of interest" description="Disordered" evidence="1">
    <location>
        <begin position="1"/>
        <end position="68"/>
    </location>
</feature>
<feature type="region of interest" description="Disordered" evidence="1">
    <location>
        <begin position="295"/>
        <end position="316"/>
    </location>
</feature>
<feature type="transmembrane region" description="Helical" evidence="2">
    <location>
        <begin position="136"/>
        <end position="157"/>
    </location>
</feature>
<proteinExistence type="predicted"/>
<keyword evidence="2" id="KW-0812">Transmembrane</keyword>
<feature type="transmembrane region" description="Helical" evidence="2">
    <location>
        <begin position="178"/>
        <end position="199"/>
    </location>
</feature>
<dbReference type="Proteomes" id="UP000502498">
    <property type="component" value="Chromosome"/>
</dbReference>
<keyword evidence="2" id="KW-0472">Membrane</keyword>
<keyword evidence="2" id="KW-1133">Transmembrane helix</keyword>
<feature type="transmembrane region" description="Helical" evidence="2">
    <location>
        <begin position="109"/>
        <end position="130"/>
    </location>
</feature>
<dbReference type="AlphaFoldDB" id="A0A7D4PMM5"/>
<evidence type="ECO:0000256" key="2">
    <source>
        <dbReference type="SAM" id="Phobius"/>
    </source>
</evidence>
<sequence length="404" mass="42836">MTEKLDQHADASSATDDEVVDPTETAADTAAESEAAGDPPADTPIEAAEEPAEAADPGHEIPEPVAAEEPVTVAEEIAAPVPPAASDDSPGAADDAPQYGVGPFSLREVALGGLWLVAFVVSFFPIFGAIGNGTSVWTSGIDWVLTIGVPTVAVFLIGLRRLSPDGIRRVGSLGIDQFASVAFAVSTVVWLGIIWNSFITLAQNRVFLATWVVWVEFFLMLGGVFLTVFAPWIAPFDEDFAGRREVPAHRNARPVRAVTARPAFVSETAPALRTEPAPEPDAAADPYAATAFGGGASTEGEAAAVPPHEDATQAAGEVDQAWAPEHARDTFEPVETPEEHARHQAFWALAPEERDVVDEVGVPLFRIGPTAWALVIEDRGDTFVVRHEDGRVGYLHDIEGVTRG</sequence>
<protein>
    <submittedName>
        <fullName evidence="3">Uncharacterized protein</fullName>
    </submittedName>
</protein>
<reference evidence="3 4" key="1">
    <citation type="submission" date="2020-05" db="EMBL/GenBank/DDBJ databases">
        <title>Strain PA2F3 complete genome.</title>
        <authorList>
            <person name="Kim Y.-S."/>
            <person name="Kim S.-J."/>
            <person name="Jung H.-k."/>
            <person name="Kim S.-E."/>
            <person name="Kim K.-H."/>
        </authorList>
    </citation>
    <scope>NUCLEOTIDE SEQUENCE [LARGE SCALE GENOMIC DNA]</scope>
    <source>
        <strain evidence="3 4">PA2F3</strain>
    </source>
</reference>
<organism evidence="3 4">
    <name type="scientific">Microbacterium hominis</name>
    <dbReference type="NCBI Taxonomy" id="162426"/>
    <lineage>
        <taxon>Bacteria</taxon>
        <taxon>Bacillati</taxon>
        <taxon>Actinomycetota</taxon>
        <taxon>Actinomycetes</taxon>
        <taxon>Micrococcales</taxon>
        <taxon>Microbacteriaceae</taxon>
        <taxon>Microbacterium</taxon>
    </lineage>
</organism>
<evidence type="ECO:0000256" key="1">
    <source>
        <dbReference type="SAM" id="MobiDB-lite"/>
    </source>
</evidence>
<name>A0A7D4PMM5_9MICO</name>
<accession>A0A7D4PMM5</accession>